<keyword evidence="1" id="KW-1133">Transmembrane helix</keyword>
<protein>
    <submittedName>
        <fullName evidence="2">Uncharacterized protein</fullName>
    </submittedName>
</protein>
<accession>A0AAV2HNA9</accession>
<sequence length="145" mass="16586">MSDSNSNNNPIPGEATSYPKSQPTFATMALNLVKKSALLVVRFYLLGVLWVYFWLKKIFSRALEPLEPVFEQVRKVPRKDISAEGIFYQVLRLQFLVLLYVSPLVVGAFHYLAQPLVWARDWTFAFVDEDGSTWSKYSTAGSKEE</sequence>
<evidence type="ECO:0000313" key="2">
    <source>
        <dbReference type="EMBL" id="CAL1535533.1"/>
    </source>
</evidence>
<comment type="caution">
    <text evidence="2">The sequence shown here is derived from an EMBL/GenBank/DDBJ whole genome shotgun (WGS) entry which is preliminary data.</text>
</comment>
<dbReference type="AlphaFoldDB" id="A0AAV2HNA9"/>
<name>A0AAV2HNA9_LYMST</name>
<keyword evidence="1" id="KW-0472">Membrane</keyword>
<feature type="transmembrane region" description="Helical" evidence="1">
    <location>
        <begin position="37"/>
        <end position="55"/>
    </location>
</feature>
<dbReference type="Proteomes" id="UP001497497">
    <property type="component" value="Unassembled WGS sequence"/>
</dbReference>
<reference evidence="2 3" key="1">
    <citation type="submission" date="2024-04" db="EMBL/GenBank/DDBJ databases">
        <authorList>
            <consortium name="Genoscope - CEA"/>
            <person name="William W."/>
        </authorList>
    </citation>
    <scope>NUCLEOTIDE SEQUENCE [LARGE SCALE GENOMIC DNA]</scope>
</reference>
<keyword evidence="3" id="KW-1185">Reference proteome</keyword>
<gene>
    <name evidence="2" type="ORF">GSLYS_00009493001</name>
</gene>
<organism evidence="2 3">
    <name type="scientific">Lymnaea stagnalis</name>
    <name type="common">Great pond snail</name>
    <name type="synonym">Helix stagnalis</name>
    <dbReference type="NCBI Taxonomy" id="6523"/>
    <lineage>
        <taxon>Eukaryota</taxon>
        <taxon>Metazoa</taxon>
        <taxon>Spiralia</taxon>
        <taxon>Lophotrochozoa</taxon>
        <taxon>Mollusca</taxon>
        <taxon>Gastropoda</taxon>
        <taxon>Heterobranchia</taxon>
        <taxon>Euthyneura</taxon>
        <taxon>Panpulmonata</taxon>
        <taxon>Hygrophila</taxon>
        <taxon>Lymnaeoidea</taxon>
        <taxon>Lymnaeidae</taxon>
        <taxon>Lymnaea</taxon>
    </lineage>
</organism>
<proteinExistence type="predicted"/>
<evidence type="ECO:0000256" key="1">
    <source>
        <dbReference type="SAM" id="Phobius"/>
    </source>
</evidence>
<keyword evidence="1" id="KW-0812">Transmembrane</keyword>
<dbReference type="EMBL" id="CAXITT010000204">
    <property type="protein sequence ID" value="CAL1535533.1"/>
    <property type="molecule type" value="Genomic_DNA"/>
</dbReference>
<evidence type="ECO:0000313" key="3">
    <source>
        <dbReference type="Proteomes" id="UP001497497"/>
    </source>
</evidence>
<feature type="transmembrane region" description="Helical" evidence="1">
    <location>
        <begin position="95"/>
        <end position="113"/>
    </location>
</feature>